<sequence length="1198" mass="129954">MIAGRSGTRRRSRLYRWLMAGQVPGADDVAQLRRAMEALEAQRDTLGDQVVDVALGPLRERLDALSARTAGEQRRLVTVVFADLVDFTTLSGSLDAEDVRGIVAAYFGRWQSAITRHGGVVEKFIGDAVMAVFGLYASEEDDAQRAVRAALEMRASLRDLTAAAGLPQGVRLHMRVGIDTGDVVVSTLGERAGHEFVAVGQTVNRASRIQAAAPVDGVLISAGTHRHVRGLFSFEERPGLVLKGIEDPVDAYLVRNERPARFHIESDGSADTPTVGRERELAMLRETLDDVVEERAWRLVTIVGDAGVGKSRLAFELDRWLSERPEPAWWFRGRATRSDLHRPNALLRTVLFARIGVTETDPPATVEQAIGTAFATPFGSRAAAAARTVSTWLGLRDPEPGTDPRGLRQQATTLLAELMARISEVAPVVVLLEDVHWADDESLDWLESADEQLRSARVYVVATARPALFDRRPLWGEGRAHHVRLDLAPLGRRASRTLLDELTHHAGTLPDVVVDTVLGAADGNPFYLEELAAWLHETGVVVRRDAEWRVDLSRWEPLVVPATLRGVLQARIDALGPLDRDVAQRAAVVGRVFWDTAVAAVAGEDPADVGTVLDRLRAVGIVQERATSSFDGTREFLFAHSLLRDVAYDGVLRSRRTVDHRQAAAWLADLTERTGRGDEYAAVVADHLERGADEGAAGWYLRAARRAGSVWALQDAENLLAGALRTAPADPALRFDAHAERLLVRERRGDVDGQHADLEAMAASAADLPADEARQLRLALARSVWAFERSSYDDASAHAAQAADLARHLGADAELAAAQLAFAKARQWAFDLDGARAALTDALRTARAHGLTDVEAEALRYRSMTEVAEDDYAAALASVEAAYALNSQRGDEEAQAVTLHQSSNVLYHLGRYSEALSALIQALPLFRRTGYRYREAVTLTNAAAIALFTGQLADAGRWVTESLEIIRRLDDQEALATALGVHGQVEALLGRTASAHELFTEALTIAKEVGDHQLEVDLAALLALLMVEAGVPESAREWAGVALASMSDAHTAKDRAEALLRVHYVYRELGEVSRASALARDLAAVVADVPDDVRARASYELELAAAQIALGRSSDHVELLSRLDLEALRGCVRPEAVLATALDAGDGAALPDVAELALALLDDRTSAIGDPDLAREYLATSGREALRQRASRARAERS</sequence>
<protein>
    <submittedName>
        <fullName evidence="4">Adenylate/guanylate cyclase</fullName>
    </submittedName>
</protein>
<dbReference type="Pfam" id="PF00211">
    <property type="entry name" value="Guanylate_cyc"/>
    <property type="match status" value="1"/>
</dbReference>
<evidence type="ECO:0000259" key="3">
    <source>
        <dbReference type="PROSITE" id="PS50125"/>
    </source>
</evidence>
<dbReference type="GO" id="GO:0009190">
    <property type="term" value="P:cyclic nucleotide biosynthetic process"/>
    <property type="evidence" value="ECO:0007669"/>
    <property type="project" value="InterPro"/>
</dbReference>
<dbReference type="STRING" id="471853.Bcav_0385"/>
<dbReference type="PROSITE" id="PS50125">
    <property type="entry name" value="GUANYLATE_CYCLASE_2"/>
    <property type="match status" value="1"/>
</dbReference>
<dbReference type="Pfam" id="PF13191">
    <property type="entry name" value="AAA_16"/>
    <property type="match status" value="1"/>
</dbReference>
<dbReference type="SMART" id="SM00044">
    <property type="entry name" value="CYCc"/>
    <property type="match status" value="1"/>
</dbReference>
<dbReference type="InterPro" id="IPR029787">
    <property type="entry name" value="Nucleotide_cyclase"/>
</dbReference>
<keyword evidence="1" id="KW-0547">Nucleotide-binding</keyword>
<evidence type="ECO:0000256" key="2">
    <source>
        <dbReference type="ARBA" id="ARBA00022840"/>
    </source>
</evidence>
<dbReference type="SUPFAM" id="SSF55073">
    <property type="entry name" value="Nucleotide cyclase"/>
    <property type="match status" value="1"/>
</dbReference>
<dbReference type="EMBL" id="CP001618">
    <property type="protein sequence ID" value="ACQ78649.1"/>
    <property type="molecule type" value="Genomic_DNA"/>
</dbReference>
<organism evidence="4 5">
    <name type="scientific">Beutenbergia cavernae (strain ATCC BAA-8 / DSM 12333 / CCUG 43141 / JCM 11478 / NBRC 16432 / NCIMB 13614 / HKI 0122)</name>
    <dbReference type="NCBI Taxonomy" id="471853"/>
    <lineage>
        <taxon>Bacteria</taxon>
        <taxon>Bacillati</taxon>
        <taxon>Actinomycetota</taxon>
        <taxon>Actinomycetes</taxon>
        <taxon>Micrococcales</taxon>
        <taxon>Beutenbergiaceae</taxon>
        <taxon>Beutenbergia</taxon>
    </lineage>
</organism>
<dbReference type="PANTHER" id="PTHR16305:SF28">
    <property type="entry name" value="GUANYLATE CYCLASE DOMAIN-CONTAINING PROTEIN"/>
    <property type="match status" value="1"/>
</dbReference>
<keyword evidence="2" id="KW-0067">ATP-binding</keyword>
<dbReference type="Proteomes" id="UP000007962">
    <property type="component" value="Chromosome"/>
</dbReference>
<dbReference type="eggNOG" id="COG0457">
    <property type="taxonomic scope" value="Bacteria"/>
</dbReference>
<accession>C5BWJ1</accession>
<keyword evidence="5" id="KW-1185">Reference proteome</keyword>
<dbReference type="Pfam" id="PF13424">
    <property type="entry name" value="TPR_12"/>
    <property type="match status" value="1"/>
</dbReference>
<dbReference type="InterPro" id="IPR001054">
    <property type="entry name" value="A/G_cyclase"/>
</dbReference>
<dbReference type="InterPro" id="IPR011990">
    <property type="entry name" value="TPR-like_helical_dom_sf"/>
</dbReference>
<name>C5BWJ1_BEUC1</name>
<dbReference type="PANTHER" id="PTHR16305">
    <property type="entry name" value="TESTICULAR SOLUBLE ADENYLYL CYCLASE"/>
    <property type="match status" value="1"/>
</dbReference>
<proteinExistence type="predicted"/>
<dbReference type="GO" id="GO:0004016">
    <property type="term" value="F:adenylate cyclase activity"/>
    <property type="evidence" value="ECO:0007669"/>
    <property type="project" value="TreeGrafter"/>
</dbReference>
<dbReference type="eggNOG" id="COG2114">
    <property type="taxonomic scope" value="Bacteria"/>
</dbReference>
<dbReference type="GO" id="GO:0005737">
    <property type="term" value="C:cytoplasm"/>
    <property type="evidence" value="ECO:0007669"/>
    <property type="project" value="TreeGrafter"/>
</dbReference>
<dbReference type="SUPFAM" id="SSF48452">
    <property type="entry name" value="TPR-like"/>
    <property type="match status" value="2"/>
</dbReference>
<dbReference type="InterPro" id="IPR041664">
    <property type="entry name" value="AAA_16"/>
</dbReference>
<evidence type="ECO:0000313" key="5">
    <source>
        <dbReference type="Proteomes" id="UP000007962"/>
    </source>
</evidence>
<dbReference type="AlphaFoldDB" id="C5BWJ1"/>
<dbReference type="eggNOG" id="COG3899">
    <property type="taxonomic scope" value="Bacteria"/>
</dbReference>
<reference evidence="4 5" key="1">
    <citation type="journal article" date="2009" name="Stand. Genomic Sci.">
        <title>Complete genome sequence of Beutenbergia cavernae type strain (HKI 0122).</title>
        <authorList>
            <person name="Land M."/>
            <person name="Pukall R."/>
            <person name="Abt B."/>
            <person name="Goker M."/>
            <person name="Rohde M."/>
            <person name="Glavina Del Rio T."/>
            <person name="Tice H."/>
            <person name="Copeland A."/>
            <person name="Cheng J.F."/>
            <person name="Lucas S."/>
            <person name="Chen F."/>
            <person name="Nolan M."/>
            <person name="Bruce D."/>
            <person name="Goodwin L."/>
            <person name="Pitluck S."/>
            <person name="Ivanova N."/>
            <person name="Mavromatis K."/>
            <person name="Ovchinnikova G."/>
            <person name="Pati A."/>
            <person name="Chen A."/>
            <person name="Palaniappan K."/>
            <person name="Hauser L."/>
            <person name="Chang Y.J."/>
            <person name="Jefferies C.C."/>
            <person name="Saunders E."/>
            <person name="Brettin T."/>
            <person name="Detter J.C."/>
            <person name="Han C."/>
            <person name="Chain P."/>
            <person name="Bristow J."/>
            <person name="Eisen J.A."/>
            <person name="Markowitz V."/>
            <person name="Hugenholtz P."/>
            <person name="Kyrpides N.C."/>
            <person name="Klenk H.P."/>
            <person name="Lapidus A."/>
        </authorList>
    </citation>
    <scope>NUCLEOTIDE SEQUENCE [LARGE SCALE GENOMIC DNA]</scope>
    <source>
        <strain evidence="5">ATCC BAA-8 / DSM 12333 / NBRC 16432</strain>
    </source>
</reference>
<dbReference type="Gene3D" id="1.25.40.10">
    <property type="entry name" value="Tetratricopeptide repeat domain"/>
    <property type="match status" value="1"/>
</dbReference>
<gene>
    <name evidence="4" type="ordered locus">Bcav_0385</name>
</gene>
<dbReference type="CDD" id="cd07302">
    <property type="entry name" value="CHD"/>
    <property type="match status" value="1"/>
</dbReference>
<feature type="domain" description="Guanylate cyclase" evidence="3">
    <location>
        <begin position="78"/>
        <end position="210"/>
    </location>
</feature>
<dbReference type="Gene3D" id="3.40.50.300">
    <property type="entry name" value="P-loop containing nucleotide triphosphate hydrolases"/>
    <property type="match status" value="1"/>
</dbReference>
<dbReference type="GO" id="GO:0035556">
    <property type="term" value="P:intracellular signal transduction"/>
    <property type="evidence" value="ECO:0007669"/>
    <property type="project" value="InterPro"/>
</dbReference>
<evidence type="ECO:0000256" key="1">
    <source>
        <dbReference type="ARBA" id="ARBA00022741"/>
    </source>
</evidence>
<dbReference type="Gene3D" id="3.30.70.1230">
    <property type="entry name" value="Nucleotide cyclase"/>
    <property type="match status" value="1"/>
</dbReference>
<dbReference type="GO" id="GO:0005524">
    <property type="term" value="F:ATP binding"/>
    <property type="evidence" value="ECO:0007669"/>
    <property type="project" value="UniProtKB-KW"/>
</dbReference>
<evidence type="ECO:0000313" key="4">
    <source>
        <dbReference type="EMBL" id="ACQ78649.1"/>
    </source>
</evidence>
<dbReference type="InterPro" id="IPR027417">
    <property type="entry name" value="P-loop_NTPase"/>
</dbReference>
<dbReference type="HOGENOM" id="CLU_004435_0_1_11"/>
<dbReference type="SUPFAM" id="SSF52540">
    <property type="entry name" value="P-loop containing nucleoside triphosphate hydrolases"/>
    <property type="match status" value="1"/>
</dbReference>
<dbReference type="KEGG" id="bcv:Bcav_0385"/>